<dbReference type="RefSeq" id="WP_217634423.1">
    <property type="nucleotide sequence ID" value="NZ_FNPZ01000004.1"/>
</dbReference>
<dbReference type="STRING" id="381665.SAMN05216554_3999"/>
<keyword evidence="2" id="KW-1185">Reference proteome</keyword>
<name>A0A1H3T7P2_9MICO</name>
<proteinExistence type="predicted"/>
<dbReference type="Proteomes" id="UP000198891">
    <property type="component" value="Unassembled WGS sequence"/>
</dbReference>
<evidence type="ECO:0000313" key="2">
    <source>
        <dbReference type="Proteomes" id="UP000198891"/>
    </source>
</evidence>
<protein>
    <submittedName>
        <fullName evidence="1">Uncharacterized protein</fullName>
    </submittedName>
</protein>
<accession>A0A1H3T7P2</accession>
<dbReference type="AlphaFoldDB" id="A0A1H3T7P2"/>
<organism evidence="1 2">
    <name type="scientific">Herbiconiux ginsengi</name>
    <dbReference type="NCBI Taxonomy" id="381665"/>
    <lineage>
        <taxon>Bacteria</taxon>
        <taxon>Bacillati</taxon>
        <taxon>Actinomycetota</taxon>
        <taxon>Actinomycetes</taxon>
        <taxon>Micrococcales</taxon>
        <taxon>Microbacteriaceae</taxon>
        <taxon>Herbiconiux</taxon>
    </lineage>
</organism>
<dbReference type="EMBL" id="FNPZ01000004">
    <property type="protein sequence ID" value="SDZ45349.1"/>
    <property type="molecule type" value="Genomic_DNA"/>
</dbReference>
<gene>
    <name evidence="1" type="ORF">SAMN05216554_3999</name>
</gene>
<evidence type="ECO:0000313" key="1">
    <source>
        <dbReference type="EMBL" id="SDZ45349.1"/>
    </source>
</evidence>
<reference evidence="1 2" key="1">
    <citation type="submission" date="2016-10" db="EMBL/GenBank/DDBJ databases">
        <authorList>
            <person name="de Groot N.N."/>
        </authorList>
    </citation>
    <scope>NUCLEOTIDE SEQUENCE [LARGE SCALE GENOMIC DNA]</scope>
    <source>
        <strain evidence="1 2">CGMCC 4.3491</strain>
    </source>
</reference>
<sequence>MSDVDPEYLKHQYLYFPWTDGFDSFPAGKALAHYVAQQHKARLTVVTIAKQNAAFHDEFARLPVVTERSGTVAEGGVVLAWVPSRKVMAKVHSLKKSVVILVEDPSEKFEAWARLVGAYNVVTRKVMTAGLTEAGTKALEGVVWEGYNGWHDQIAETMTISNLTELAGSDGYDRAIVLEFASQRKGEHALQRLEKILDKFEKSHAPALE</sequence>